<reference evidence="2" key="1">
    <citation type="submission" date="2021-12" db="EMBL/GenBank/DDBJ databases">
        <title>Curvularia clavata genome.</title>
        <authorList>
            <person name="Cao Y."/>
        </authorList>
    </citation>
    <scope>NUCLEOTIDE SEQUENCE</scope>
    <source>
        <strain evidence="2">Yc1106</strain>
    </source>
</reference>
<name>A0A9Q9DQ90_CURCL</name>
<evidence type="ECO:0000256" key="1">
    <source>
        <dbReference type="SAM" id="MobiDB-lite"/>
    </source>
</evidence>
<dbReference type="VEuPathDB" id="FungiDB:yc1106_02149"/>
<accession>A0A9Q9DQ90</accession>
<keyword evidence="3" id="KW-1185">Reference proteome</keyword>
<dbReference type="OrthoDB" id="376826at2759"/>
<organism evidence="2 3">
    <name type="scientific">Curvularia clavata</name>
    <dbReference type="NCBI Taxonomy" id="95742"/>
    <lineage>
        <taxon>Eukaryota</taxon>
        <taxon>Fungi</taxon>
        <taxon>Dikarya</taxon>
        <taxon>Ascomycota</taxon>
        <taxon>Pezizomycotina</taxon>
        <taxon>Dothideomycetes</taxon>
        <taxon>Pleosporomycetidae</taxon>
        <taxon>Pleosporales</taxon>
        <taxon>Pleosporineae</taxon>
        <taxon>Pleosporaceae</taxon>
        <taxon>Curvularia</taxon>
    </lineage>
</organism>
<dbReference type="AlphaFoldDB" id="A0A9Q9DQ90"/>
<protein>
    <submittedName>
        <fullName evidence="2">Uncharacterized protein</fullName>
    </submittedName>
</protein>
<evidence type="ECO:0000313" key="2">
    <source>
        <dbReference type="EMBL" id="USP74875.1"/>
    </source>
</evidence>
<sequence>MAPHATEDSNMENNSIPLTNGDVPSSKILSVRHLPPCAPFVHDSVETFKTHPYGERALALASNTYNNVVAPFHPYLRTPYSYISPYLARADQLGDNGLSTLESHLPIVKEDTQKLKQYAYSPVHYVQGTWQDEYNKTHYNNGVLKMGVAALSFELRMLSDACDVVLAYLNKGKEQTKKKVEEVNQ</sequence>
<feature type="region of interest" description="Disordered" evidence="1">
    <location>
        <begin position="1"/>
        <end position="20"/>
    </location>
</feature>
<proteinExistence type="predicted"/>
<evidence type="ECO:0000313" key="3">
    <source>
        <dbReference type="Proteomes" id="UP001056012"/>
    </source>
</evidence>
<dbReference type="EMBL" id="CP089275">
    <property type="protein sequence ID" value="USP74875.1"/>
    <property type="molecule type" value="Genomic_DNA"/>
</dbReference>
<gene>
    <name evidence="2" type="ORF">yc1106_02149</name>
</gene>
<dbReference type="Proteomes" id="UP001056012">
    <property type="component" value="Chromosome 2"/>
</dbReference>